<dbReference type="AlphaFoldDB" id="A0A0C3A0B9"/>
<feature type="region of interest" description="Disordered" evidence="1">
    <location>
        <begin position="26"/>
        <end position="101"/>
    </location>
</feature>
<organism evidence="3 4">
    <name type="scientific">Mycoplasma capricolum subsp. capricolum</name>
    <dbReference type="NCBI Taxonomy" id="40479"/>
    <lineage>
        <taxon>Bacteria</taxon>
        <taxon>Bacillati</taxon>
        <taxon>Mycoplasmatota</taxon>
        <taxon>Mollicutes</taxon>
        <taxon>Mycoplasmataceae</taxon>
        <taxon>Mycoplasma</taxon>
    </lineage>
</organism>
<reference evidence="3 4" key="1">
    <citation type="submission" date="2015-01" db="EMBL/GenBank/DDBJ databases">
        <title>Draft Genome Sequence of Mycoplasma capricolum subsp. capricolum str. GM508D.</title>
        <authorList>
            <person name="Calcutt M.J."/>
            <person name="Foecking M.F."/>
        </authorList>
    </citation>
    <scope>NUCLEOTIDE SEQUENCE [LARGE SCALE GENOMIC DNA]</scope>
    <source>
        <strain evidence="3 4">GM508D</strain>
    </source>
</reference>
<dbReference type="NCBIfam" id="NF045959">
    <property type="entry name" value="LppA_rel_LP"/>
    <property type="match status" value="1"/>
</dbReference>
<accession>A0A0C3A0B9</accession>
<evidence type="ECO:0000256" key="2">
    <source>
        <dbReference type="SAM" id="SignalP"/>
    </source>
</evidence>
<dbReference type="InterPro" id="IPR019992">
    <property type="entry name" value="Mycoides_lipoprot_LppA/p72"/>
</dbReference>
<evidence type="ECO:0000313" key="4">
    <source>
        <dbReference type="Proteomes" id="UP000031975"/>
    </source>
</evidence>
<keyword evidence="2" id="KW-0732">Signal</keyword>
<comment type="caution">
    <text evidence="3">The sequence shown here is derived from an EMBL/GenBank/DDBJ whole genome shotgun (WGS) entry which is preliminary data.</text>
</comment>
<dbReference type="RefSeq" id="WP_041159663.1">
    <property type="nucleotide sequence ID" value="NZ_JXQB01000001.1"/>
</dbReference>
<name>A0A0C3A0B9_MYCCA</name>
<dbReference type="PROSITE" id="PS51257">
    <property type="entry name" value="PROKAR_LIPOPROTEIN"/>
    <property type="match status" value="1"/>
</dbReference>
<dbReference type="EMBL" id="JXQB01000001">
    <property type="protein sequence ID" value="KIM13744.1"/>
    <property type="molecule type" value="Genomic_DNA"/>
</dbReference>
<protein>
    <submittedName>
        <fullName evidence="3">LppA/P72 family lipoprotein</fullName>
    </submittedName>
</protein>
<dbReference type="NCBIfam" id="TIGR03490">
    <property type="entry name" value="Mycoplas_LppA"/>
    <property type="match status" value="1"/>
</dbReference>
<proteinExistence type="predicted"/>
<gene>
    <name evidence="3" type="ORF">MCGM508_01445</name>
</gene>
<feature type="signal peptide" evidence="2">
    <location>
        <begin position="1"/>
        <end position="20"/>
    </location>
</feature>
<sequence length="521" mass="60563">MKRITKLLLSILPISSISLLSLVSCSTTSSNNKKPEENRTDKTPEKLPENSKKPDNESKINPKEPDSNKPNYNDKNNKESEDHNSNNQPTDQPQADESNDHNVDFSDLEKIEKEINFDSFKFYKDKDPKTAWFELIKNPNETFKEVIFNKNINILNKYKIDFESNFSNVVFILEKGIIENVQIKFTKDNQSKIFIFTFSGFKKPNKTPSNKIDGKQNYVKKKQSLDKKIVGLHPSLLAYMLLYAEDNKIYEKIQRHKDVINFEELKNKNTNLFSNDFVGFNILTKEWLFEYNEADRTKYKDKIVAASYDDINGELQLELEISNREEKLVSSDSKNTVIKQKFEFKGFRKISFDKPNDNVLFLSLLQTDLKEIITKGSLKSIIDPLIMHKKFNEKIQLPDGNIKLKNEIFKKLIVDIQDNQNHIYKSAQTLKIDSNNSQNEYKSIIGLADNSSLYPFHTKINKDSIKDFYITINNKESKKEVEIEFDVYVPIYASTLSELLSHSTIKDEKLKIKVISSTKFD</sequence>
<feature type="compositionally biased region" description="Basic and acidic residues" evidence="1">
    <location>
        <begin position="33"/>
        <end position="67"/>
    </location>
</feature>
<feature type="compositionally biased region" description="Polar residues" evidence="1">
    <location>
        <begin position="85"/>
        <end position="96"/>
    </location>
</feature>
<dbReference type="Proteomes" id="UP000031975">
    <property type="component" value="Unassembled WGS sequence"/>
</dbReference>
<feature type="chain" id="PRO_5002175102" evidence="2">
    <location>
        <begin position="21"/>
        <end position="521"/>
    </location>
</feature>
<keyword evidence="3" id="KW-0449">Lipoprotein</keyword>
<evidence type="ECO:0000313" key="3">
    <source>
        <dbReference type="EMBL" id="KIM13744.1"/>
    </source>
</evidence>
<feature type="compositionally biased region" description="Basic and acidic residues" evidence="1">
    <location>
        <begin position="75"/>
        <end position="84"/>
    </location>
</feature>
<evidence type="ECO:0000256" key="1">
    <source>
        <dbReference type="SAM" id="MobiDB-lite"/>
    </source>
</evidence>